<dbReference type="HOGENOM" id="CLU_018288_2_0_2"/>
<comment type="cofactor">
    <cofactor evidence="6">
        <name>[4Fe-4S] cluster</name>
        <dbReference type="ChEBI" id="CHEBI:49883"/>
    </cofactor>
    <text evidence="6">Binds 1 [4Fe-4S] cluster. The cluster is coordinated with 3 cysteines and an exchangeable S-adenosyl-L-methionine.</text>
</comment>
<name>I7KY19_METBM</name>
<dbReference type="Pfam" id="PF04055">
    <property type="entry name" value="Radical_SAM"/>
    <property type="match status" value="1"/>
</dbReference>
<dbReference type="STRING" id="1201294.BN140_0532"/>
<dbReference type="InterPro" id="IPR013704">
    <property type="entry name" value="UPF0313_N"/>
</dbReference>
<feature type="domain" description="Radical SAM core" evidence="7">
    <location>
        <begin position="297"/>
        <end position="564"/>
    </location>
</feature>
<keyword evidence="2 6" id="KW-0949">S-adenosyl-L-methionine</keyword>
<dbReference type="Gene3D" id="3.80.30.20">
    <property type="entry name" value="tm_1862 like domain"/>
    <property type="match status" value="1"/>
</dbReference>
<evidence type="ECO:0000256" key="1">
    <source>
        <dbReference type="ARBA" id="ARBA00022485"/>
    </source>
</evidence>
<dbReference type="GO" id="GO:0051539">
    <property type="term" value="F:4 iron, 4 sulfur cluster binding"/>
    <property type="evidence" value="ECO:0007669"/>
    <property type="project" value="UniProtKB-KW"/>
</dbReference>
<dbReference type="InterPro" id="IPR022946">
    <property type="entry name" value="UPF0313"/>
</dbReference>
<sequence>MTGQPEFLPMTREEAERLGIDQFDIILVTGDAYVDHPSFGTALLGRVLWDAGFSVGVIAQPDWRSDADFQRLGTPRLFFSVSAGNVDSMVNAFTPNLKRRSSDVYSPGGRLLRPDRATLVYTDRVHALFPETPIVIGGIEASLRRFAHYDYWSDAVRQSILADAPADLLVFGMGERQVVTIARRLAAGEAAGSLTDIPGTAYRLDLKTWRSTDHAGCVVLPGYEEVREDRYAYARAFAQHYREQDPLRGRTVAQPHPKTVIIQNPPSMPLASDELDRVYELPYARAAHPSYTEPVPALEPVRFSVVSHRGCFGSCSFCALTHHQGRIIQSRSIDSIVREVERMAAMPEFTGVVQDVGGPTANMYGIHCDRWDDAGTCPDRRCIDCPVLDRSHKEQLRLLGRLREIPGVKHVFIASGIRYDLIPPEEQEYLAHVCEDHISGHLKVAPEHVSERVCSCMGKPPRDVFDAFRERFEALQEGKQKRQYLVPYFMSGHPGCRITDMVELAEYVRDTDLYTEQVQDFTPTPMSISTTIYHTGLDPFTLEEVYVPKGREKRVQRALMHYRDPKNYGLVREGLRAAGREDLIGNAWRCLIPARRGGPPRAGWKKKGRRA</sequence>
<dbReference type="GO" id="GO:0005506">
    <property type="term" value="F:iron ion binding"/>
    <property type="evidence" value="ECO:0007669"/>
    <property type="project" value="UniProtKB-UniRule"/>
</dbReference>
<dbReference type="EMBL" id="HE964772">
    <property type="protein sequence ID" value="CCJ35455.1"/>
    <property type="molecule type" value="Genomic_DNA"/>
</dbReference>
<dbReference type="SUPFAM" id="SSF102114">
    <property type="entry name" value="Radical SAM enzymes"/>
    <property type="match status" value="1"/>
</dbReference>
<evidence type="ECO:0000256" key="3">
    <source>
        <dbReference type="ARBA" id="ARBA00022723"/>
    </source>
</evidence>
<keyword evidence="1 6" id="KW-0004">4Fe-4S</keyword>
<evidence type="ECO:0000259" key="7">
    <source>
        <dbReference type="PROSITE" id="PS51918"/>
    </source>
</evidence>
<dbReference type="InterPro" id="IPR006638">
    <property type="entry name" value="Elp3/MiaA/NifB-like_rSAM"/>
</dbReference>
<dbReference type="SFLD" id="SFLDS00029">
    <property type="entry name" value="Radical_SAM"/>
    <property type="match status" value="1"/>
</dbReference>
<dbReference type="NCBIfam" id="TIGR03904">
    <property type="entry name" value="SAM_YgiQ"/>
    <property type="match status" value="1"/>
</dbReference>
<feature type="binding site" evidence="6">
    <location>
        <position position="318"/>
    </location>
    <ligand>
        <name>[4Fe-4S] cluster</name>
        <dbReference type="ChEBI" id="CHEBI:49883"/>
        <note>4Fe-4S-S-AdoMet</note>
    </ligand>
</feature>
<dbReference type="InterPro" id="IPR023404">
    <property type="entry name" value="rSAM_horseshoe"/>
</dbReference>
<feature type="binding site" evidence="6">
    <location>
        <position position="311"/>
    </location>
    <ligand>
        <name>[4Fe-4S] cluster</name>
        <dbReference type="ChEBI" id="CHEBI:49883"/>
        <note>4Fe-4S-S-AdoMet</note>
    </ligand>
</feature>
<dbReference type="InterPro" id="IPR058240">
    <property type="entry name" value="rSAM_sf"/>
</dbReference>
<accession>I7KY19</accession>
<dbReference type="AlphaFoldDB" id="I7KY19"/>
<dbReference type="PANTHER" id="PTHR32331">
    <property type="entry name" value="UPF0313 PROTEIN YGIQ"/>
    <property type="match status" value="1"/>
</dbReference>
<dbReference type="Pfam" id="PF08497">
    <property type="entry name" value="Radical_SAM_N"/>
    <property type="match status" value="1"/>
</dbReference>
<dbReference type="RefSeq" id="WP_014866432.1">
    <property type="nucleotide sequence ID" value="NC_018227.2"/>
</dbReference>
<keyword evidence="3 6" id="KW-0479">Metal-binding</keyword>
<keyword evidence="4 6" id="KW-0408">Iron</keyword>
<dbReference type="InterPro" id="IPR007197">
    <property type="entry name" value="rSAM"/>
</dbReference>
<dbReference type="PROSITE" id="PS51918">
    <property type="entry name" value="RADICAL_SAM"/>
    <property type="match status" value="1"/>
</dbReference>
<dbReference type="Proteomes" id="UP000009007">
    <property type="component" value="Chromosome I"/>
</dbReference>
<dbReference type="HAMAP" id="MF_01251">
    <property type="entry name" value="UPF0313"/>
    <property type="match status" value="1"/>
</dbReference>
<reference evidence="9" key="1">
    <citation type="journal article" date="2012" name="J. Bacteriol.">
        <title>Complete genome sequence of the hydrogenotrophic, methanogenic archaeon Methanoculleus bourgensis strain MS2T, isolated from a sewage sludge digester.</title>
        <authorList>
            <person name="Maus I."/>
            <person name="Wibberg D."/>
            <person name="Stantscheff R."/>
            <person name="Eikmeyer F.G."/>
            <person name="Seffner A."/>
            <person name="Boelter J."/>
            <person name="Szczepanowski R."/>
            <person name="Blom J."/>
            <person name="Jaenicke S."/>
            <person name="Konig H."/>
            <person name="Puhler A."/>
            <person name="Schluter A."/>
        </authorList>
    </citation>
    <scope>NUCLEOTIDE SEQUENCE [LARGE SCALE GENOMIC DNA]</scope>
    <source>
        <strain evidence="9">ATCC 43281 / DSM 3045 / OCM 15 / MS2</strain>
    </source>
</reference>
<dbReference type="SMART" id="SM00729">
    <property type="entry name" value="Elp3"/>
    <property type="match status" value="1"/>
</dbReference>
<dbReference type="SFLD" id="SFLDG01069">
    <property type="entry name" value="UPF0313"/>
    <property type="match status" value="1"/>
</dbReference>
<evidence type="ECO:0000256" key="5">
    <source>
        <dbReference type="ARBA" id="ARBA00023014"/>
    </source>
</evidence>
<dbReference type="BioCyc" id="MBOU1201294:BN140_RS02625-MONOMER"/>
<evidence type="ECO:0000256" key="4">
    <source>
        <dbReference type="ARBA" id="ARBA00023004"/>
    </source>
</evidence>
<evidence type="ECO:0000256" key="2">
    <source>
        <dbReference type="ARBA" id="ARBA00022691"/>
    </source>
</evidence>
<dbReference type="Pfam" id="PF11842">
    <property type="entry name" value="DUF3362"/>
    <property type="match status" value="1"/>
</dbReference>
<protein>
    <recommendedName>
        <fullName evidence="7">Radical SAM core domain-containing protein</fullName>
    </recommendedName>
</protein>
<keyword evidence="5 6" id="KW-0411">Iron-sulfur</keyword>
<dbReference type="PATRIC" id="fig|1201294.9.peg.573"/>
<dbReference type="GeneID" id="13354138"/>
<feature type="binding site" evidence="6">
    <location>
        <position position="315"/>
    </location>
    <ligand>
        <name>[4Fe-4S] cluster</name>
        <dbReference type="ChEBI" id="CHEBI:49883"/>
        <note>4Fe-4S-S-AdoMet</note>
    </ligand>
</feature>
<dbReference type="KEGG" id="mbg:BN140_0532"/>
<evidence type="ECO:0000256" key="6">
    <source>
        <dbReference type="HAMAP-Rule" id="MF_01251"/>
    </source>
</evidence>
<evidence type="ECO:0000313" key="8">
    <source>
        <dbReference type="EMBL" id="CCJ35455.1"/>
    </source>
</evidence>
<dbReference type="GO" id="GO:0003824">
    <property type="term" value="F:catalytic activity"/>
    <property type="evidence" value="ECO:0007669"/>
    <property type="project" value="InterPro"/>
</dbReference>
<keyword evidence="9" id="KW-1185">Reference proteome</keyword>
<comment type="similarity">
    <text evidence="6">Belongs to the UPF0313 family.</text>
</comment>
<dbReference type="SFLD" id="SFLDG01082">
    <property type="entry name" value="B12-binding_domain_containing"/>
    <property type="match status" value="1"/>
</dbReference>
<proteinExistence type="inferred from homology"/>
<organism evidence="8 9">
    <name type="scientific">Methanoculleus bourgensis (strain ATCC 43281 / DSM 3045 / OCM 15 / MS2)</name>
    <name type="common">Methanogenium bourgense</name>
    <dbReference type="NCBI Taxonomy" id="1201294"/>
    <lineage>
        <taxon>Archaea</taxon>
        <taxon>Methanobacteriati</taxon>
        <taxon>Methanobacteriota</taxon>
        <taxon>Stenosarchaea group</taxon>
        <taxon>Methanomicrobia</taxon>
        <taxon>Methanomicrobiales</taxon>
        <taxon>Methanomicrobiaceae</taxon>
        <taxon>Methanoculleus</taxon>
    </lineage>
</organism>
<gene>
    <name evidence="8" type="ordered locus">BN140_0532</name>
</gene>
<evidence type="ECO:0000313" key="9">
    <source>
        <dbReference type="Proteomes" id="UP000009007"/>
    </source>
</evidence>
<dbReference type="PANTHER" id="PTHR32331:SF0">
    <property type="entry name" value="UPF0313 PROTEIN YGIQ"/>
    <property type="match status" value="1"/>
</dbReference>
<dbReference type="InterPro" id="IPR024560">
    <property type="entry name" value="UPF0313_C"/>
</dbReference>